<dbReference type="AlphaFoldDB" id="A0AAJ0BDN7"/>
<accession>A0AAJ0BDN7</accession>
<feature type="compositionally biased region" description="Basic and acidic residues" evidence="1">
    <location>
        <begin position="66"/>
        <end position="79"/>
    </location>
</feature>
<gene>
    <name evidence="2" type="ORF">QBC47DRAFT_414881</name>
</gene>
<protein>
    <recommendedName>
        <fullName evidence="4">C2H2-type domain-containing protein</fullName>
    </recommendedName>
</protein>
<feature type="compositionally biased region" description="Polar residues" evidence="1">
    <location>
        <begin position="1"/>
        <end position="18"/>
    </location>
</feature>
<dbReference type="Proteomes" id="UP001239445">
    <property type="component" value="Unassembled WGS sequence"/>
</dbReference>
<dbReference type="EMBL" id="MU839836">
    <property type="protein sequence ID" value="KAK1753966.1"/>
    <property type="molecule type" value="Genomic_DNA"/>
</dbReference>
<evidence type="ECO:0000313" key="2">
    <source>
        <dbReference type="EMBL" id="KAK1753966.1"/>
    </source>
</evidence>
<feature type="compositionally biased region" description="Acidic residues" evidence="1">
    <location>
        <begin position="51"/>
        <end position="65"/>
    </location>
</feature>
<organism evidence="2 3">
    <name type="scientific">Echria macrotheca</name>
    <dbReference type="NCBI Taxonomy" id="438768"/>
    <lineage>
        <taxon>Eukaryota</taxon>
        <taxon>Fungi</taxon>
        <taxon>Dikarya</taxon>
        <taxon>Ascomycota</taxon>
        <taxon>Pezizomycotina</taxon>
        <taxon>Sordariomycetes</taxon>
        <taxon>Sordariomycetidae</taxon>
        <taxon>Sordariales</taxon>
        <taxon>Schizotheciaceae</taxon>
        <taxon>Echria</taxon>
    </lineage>
</organism>
<dbReference type="PANTHER" id="PTHR38166:SF1">
    <property type="entry name" value="C2H2-TYPE DOMAIN-CONTAINING PROTEIN"/>
    <property type="match status" value="1"/>
</dbReference>
<proteinExistence type="predicted"/>
<keyword evidence="3" id="KW-1185">Reference proteome</keyword>
<name>A0AAJ0BDN7_9PEZI</name>
<sequence length="337" mass="37921">METYSPHSGNFSGHTGTSRRIAADSRNRPTTGHGPNTGQRRKGRSRKLDNGQDDEDGDNDDDDDRDRDYQSSRRRETAHEGQSFACPFYKADPVTHRSCLRNTMKRICDVKSHIQRRHMPIQCPVCGVTFEGKQRLGDREHHINAQRCVQRDFVARPGLSQEKMNLLKNCGEANCSGTCYERRWYGIWYFIFPGSRKPATPYAGSEFQERMDLAATDVAGGNRIQEFANRFPVDRHEEIHEFSNSLIQRFRDYASRQEDARVTAVSPSSGSPFHQPHIAPASQLPAGQLAGYAPYHGQAYGQMDEWSTLQDNLLLTSLLSGSLENDALAGNIPDGPC</sequence>
<evidence type="ECO:0008006" key="4">
    <source>
        <dbReference type="Google" id="ProtNLM"/>
    </source>
</evidence>
<comment type="caution">
    <text evidence="2">The sequence shown here is derived from an EMBL/GenBank/DDBJ whole genome shotgun (WGS) entry which is preliminary data.</text>
</comment>
<reference evidence="2" key="1">
    <citation type="submission" date="2023-06" db="EMBL/GenBank/DDBJ databases">
        <title>Genome-scale phylogeny and comparative genomics of the fungal order Sordariales.</title>
        <authorList>
            <consortium name="Lawrence Berkeley National Laboratory"/>
            <person name="Hensen N."/>
            <person name="Bonometti L."/>
            <person name="Westerberg I."/>
            <person name="Brannstrom I.O."/>
            <person name="Guillou S."/>
            <person name="Cros-Aarteil S."/>
            <person name="Calhoun S."/>
            <person name="Haridas S."/>
            <person name="Kuo A."/>
            <person name="Mondo S."/>
            <person name="Pangilinan J."/>
            <person name="Riley R."/>
            <person name="Labutti K."/>
            <person name="Andreopoulos B."/>
            <person name="Lipzen A."/>
            <person name="Chen C."/>
            <person name="Yanf M."/>
            <person name="Daum C."/>
            <person name="Ng V."/>
            <person name="Clum A."/>
            <person name="Steindorff A."/>
            <person name="Ohm R."/>
            <person name="Martin F."/>
            <person name="Silar P."/>
            <person name="Natvig D."/>
            <person name="Lalanne C."/>
            <person name="Gautier V."/>
            <person name="Ament-Velasquez S.L."/>
            <person name="Kruys A."/>
            <person name="Hutchinson M.I."/>
            <person name="Powell A.J."/>
            <person name="Barry K."/>
            <person name="Miller A.N."/>
            <person name="Grigoriev I.V."/>
            <person name="Debuchy R."/>
            <person name="Gladieux P."/>
            <person name="Thoren M.H."/>
            <person name="Johannesson H."/>
        </authorList>
    </citation>
    <scope>NUCLEOTIDE SEQUENCE</scope>
    <source>
        <strain evidence="2">PSN4</strain>
    </source>
</reference>
<evidence type="ECO:0000256" key="1">
    <source>
        <dbReference type="SAM" id="MobiDB-lite"/>
    </source>
</evidence>
<dbReference type="PANTHER" id="PTHR38166">
    <property type="entry name" value="C2H2-TYPE DOMAIN-CONTAINING PROTEIN-RELATED"/>
    <property type="match status" value="1"/>
</dbReference>
<feature type="region of interest" description="Disordered" evidence="1">
    <location>
        <begin position="1"/>
        <end position="81"/>
    </location>
</feature>
<feature type="compositionally biased region" description="Polar residues" evidence="1">
    <location>
        <begin position="28"/>
        <end position="38"/>
    </location>
</feature>
<evidence type="ECO:0000313" key="3">
    <source>
        <dbReference type="Proteomes" id="UP001239445"/>
    </source>
</evidence>